<dbReference type="KEGG" id="acan:ACA1_324890"/>
<dbReference type="VEuPathDB" id="AmoebaDB:ACA1_324890"/>
<evidence type="ECO:0000256" key="1">
    <source>
        <dbReference type="SAM" id="MobiDB-lite"/>
    </source>
</evidence>
<dbReference type="EMBL" id="KB008116">
    <property type="protein sequence ID" value="ELR12442.1"/>
    <property type="molecule type" value="Genomic_DNA"/>
</dbReference>
<evidence type="ECO:0000313" key="3">
    <source>
        <dbReference type="Proteomes" id="UP000011083"/>
    </source>
</evidence>
<proteinExistence type="predicted"/>
<keyword evidence="3" id="KW-1185">Reference proteome</keyword>
<feature type="compositionally biased region" description="Low complexity" evidence="1">
    <location>
        <begin position="111"/>
        <end position="141"/>
    </location>
</feature>
<feature type="region of interest" description="Disordered" evidence="1">
    <location>
        <begin position="82"/>
        <end position="167"/>
    </location>
</feature>
<reference evidence="2 3" key="1">
    <citation type="journal article" date="2013" name="Genome Biol.">
        <title>Genome of Acanthamoeba castellanii highlights extensive lateral gene transfer and early evolution of tyrosine kinase signaling.</title>
        <authorList>
            <person name="Clarke M."/>
            <person name="Lohan A.J."/>
            <person name="Liu B."/>
            <person name="Lagkouvardos I."/>
            <person name="Roy S."/>
            <person name="Zafar N."/>
            <person name="Bertelli C."/>
            <person name="Schilde C."/>
            <person name="Kianianmomeni A."/>
            <person name="Burglin T.R."/>
            <person name="Frech C."/>
            <person name="Turcotte B."/>
            <person name="Kopec K.O."/>
            <person name="Synnott J.M."/>
            <person name="Choo C."/>
            <person name="Paponov I."/>
            <person name="Finkler A."/>
            <person name="Soon Heng Tan C."/>
            <person name="Hutchins A.P."/>
            <person name="Weinmeier T."/>
            <person name="Rattei T."/>
            <person name="Chu J.S."/>
            <person name="Gimenez G."/>
            <person name="Irimia M."/>
            <person name="Rigden D.J."/>
            <person name="Fitzpatrick D.A."/>
            <person name="Lorenzo-Morales J."/>
            <person name="Bateman A."/>
            <person name="Chiu C.H."/>
            <person name="Tang P."/>
            <person name="Hegemann P."/>
            <person name="Fromm H."/>
            <person name="Raoult D."/>
            <person name="Greub G."/>
            <person name="Miranda-Saavedra D."/>
            <person name="Chen N."/>
            <person name="Nash P."/>
            <person name="Ginger M.L."/>
            <person name="Horn M."/>
            <person name="Schaap P."/>
            <person name="Caler L."/>
            <person name="Loftus B."/>
        </authorList>
    </citation>
    <scope>NUCLEOTIDE SEQUENCE [LARGE SCALE GENOMIC DNA]</scope>
    <source>
        <strain evidence="2 3">Neff</strain>
    </source>
</reference>
<gene>
    <name evidence="2" type="ORF">ACA1_324890</name>
</gene>
<accession>L8GHH1</accession>
<dbReference type="AlphaFoldDB" id="L8GHH1"/>
<protein>
    <submittedName>
        <fullName evidence="2">Uncharacterized protein</fullName>
    </submittedName>
</protein>
<organism evidence="2 3">
    <name type="scientific">Acanthamoeba castellanii (strain ATCC 30010 / Neff)</name>
    <dbReference type="NCBI Taxonomy" id="1257118"/>
    <lineage>
        <taxon>Eukaryota</taxon>
        <taxon>Amoebozoa</taxon>
        <taxon>Discosea</taxon>
        <taxon>Longamoebia</taxon>
        <taxon>Centramoebida</taxon>
        <taxon>Acanthamoebidae</taxon>
        <taxon>Acanthamoeba</taxon>
    </lineage>
</organism>
<evidence type="ECO:0000313" key="2">
    <source>
        <dbReference type="EMBL" id="ELR12442.1"/>
    </source>
</evidence>
<dbReference type="GeneID" id="14912934"/>
<feature type="region of interest" description="Disordered" evidence="1">
    <location>
        <begin position="233"/>
        <end position="262"/>
    </location>
</feature>
<dbReference type="RefSeq" id="XP_004334455.1">
    <property type="nucleotide sequence ID" value="XM_004334407.1"/>
</dbReference>
<feature type="compositionally biased region" description="Polar residues" evidence="1">
    <location>
        <begin position="145"/>
        <end position="167"/>
    </location>
</feature>
<name>L8GHH1_ACACF</name>
<dbReference type="Proteomes" id="UP000011083">
    <property type="component" value="Unassembled WGS sequence"/>
</dbReference>
<sequence>MQSQLALQQPQPQAIQDVAVRAQRGIAGWLNSLGVRTAQPAESATAMMAAPVDQLAAWRMRPGAVQNMMANMAQPVGTMFMAPPQPLPQPAQGSNVTAQGGRGRAAVRLDNNNNSSSRNNGTNDATGNGNRRGSNNSARAAMAPMTNQTQTAPPTSLSAPMPVSQQAPHNTHASALRDWHASKTNEGLWIGTYGHRDLAASMDAGCGAAAAWRAMDPRLGARQNGLGANNMADGAAWPSPSGPQYMWPQQPQPQPQQSQPMNLAMPMMMPMPLPQQQQQQQQQQQTEQQVMIMPTLDEGTFLMCRPFAFDPSGQPPQILPAGPEMPPPLAPSPSPPVGTVPAMPDDGNTRVVIQPYPYLPSLFYGQPSAPASSSMQGMWASPDGPWIIQ</sequence>